<accession>M3EBP4</accession>
<dbReference type="EMBL" id="KB405089">
    <property type="protein sequence ID" value="EMF53596.1"/>
    <property type="molecule type" value="Genomic_DNA"/>
</dbReference>
<sequence length="66" mass="6440">MGHGAFSQGSQGHPAVALGCGGIWEVPDPGDGPRRTGCAGGCVVGCGSGGLLARFPAPLKARPLRA</sequence>
<protein>
    <submittedName>
        <fullName evidence="1">Uncharacterized protein</fullName>
    </submittedName>
</protein>
<name>M3EBP4_9ACTN</name>
<proteinExistence type="predicted"/>
<evidence type="ECO:0000313" key="2">
    <source>
        <dbReference type="Proteomes" id="UP000030760"/>
    </source>
</evidence>
<dbReference type="Proteomes" id="UP000030760">
    <property type="component" value="Unassembled WGS sequence"/>
</dbReference>
<dbReference type="AlphaFoldDB" id="M3EBP4"/>
<reference evidence="2" key="1">
    <citation type="journal article" date="2013" name="Genome Announc.">
        <title>Draft Genome Sequence of Streptomyces bottropensis ATCC 25435, a Bottromycin-Producing Actinomycete.</title>
        <authorList>
            <person name="Zhang H."/>
            <person name="Zhou W."/>
            <person name="Zhuang Y."/>
            <person name="Liang X."/>
            <person name="Liu T."/>
        </authorList>
    </citation>
    <scope>NUCLEOTIDE SEQUENCE [LARGE SCALE GENOMIC DNA]</scope>
    <source>
        <strain evidence="2">ATCC 25435</strain>
    </source>
</reference>
<gene>
    <name evidence="1" type="ORF">SBD_5141</name>
</gene>
<organism evidence="1 2">
    <name type="scientific">Streptomyces bottropensis ATCC 25435</name>
    <dbReference type="NCBI Taxonomy" id="1054862"/>
    <lineage>
        <taxon>Bacteria</taxon>
        <taxon>Bacillati</taxon>
        <taxon>Actinomycetota</taxon>
        <taxon>Actinomycetes</taxon>
        <taxon>Kitasatosporales</taxon>
        <taxon>Streptomycetaceae</taxon>
        <taxon>Streptomyces</taxon>
    </lineage>
</organism>
<evidence type="ECO:0000313" key="1">
    <source>
        <dbReference type="EMBL" id="EMF53596.1"/>
    </source>
</evidence>